<evidence type="ECO:0000256" key="3">
    <source>
        <dbReference type="ARBA" id="ARBA00022989"/>
    </source>
</evidence>
<feature type="transmembrane region" description="Helical" evidence="6">
    <location>
        <begin position="292"/>
        <end position="312"/>
    </location>
</feature>
<dbReference type="InterPro" id="IPR036259">
    <property type="entry name" value="MFS_trans_sf"/>
</dbReference>
<feature type="transmembrane region" description="Helical" evidence="6">
    <location>
        <begin position="94"/>
        <end position="113"/>
    </location>
</feature>
<comment type="subcellular location">
    <subcellularLocation>
        <location evidence="1">Endomembrane system</location>
        <topology evidence="1">Multi-pass membrane protein</topology>
    </subcellularLocation>
</comment>
<dbReference type="InterPro" id="IPR011701">
    <property type="entry name" value="MFS"/>
</dbReference>
<keyword evidence="4 6" id="KW-0472">Membrane</keyword>
<evidence type="ECO:0000256" key="1">
    <source>
        <dbReference type="ARBA" id="ARBA00004127"/>
    </source>
</evidence>
<feature type="transmembrane region" description="Helical" evidence="6">
    <location>
        <begin position="348"/>
        <end position="370"/>
    </location>
</feature>
<dbReference type="InterPro" id="IPR000849">
    <property type="entry name" value="Sugar_P_transporter"/>
</dbReference>
<dbReference type="InterPro" id="IPR005267">
    <property type="entry name" value="G3P_transporter"/>
</dbReference>
<dbReference type="PANTHER" id="PTHR43826:SF6">
    <property type="entry name" value="GLYCEROL-3-PHOSPHATE TRANSPORTER"/>
    <property type="match status" value="1"/>
</dbReference>
<evidence type="ECO:0000313" key="8">
    <source>
        <dbReference type="EMBL" id="MBE9666166.1"/>
    </source>
</evidence>
<dbReference type="RefSeq" id="WP_194105540.1">
    <property type="nucleotide sequence ID" value="NZ_JADFFM010000001.1"/>
</dbReference>
<dbReference type="Pfam" id="PF07690">
    <property type="entry name" value="MFS_1"/>
    <property type="match status" value="1"/>
</dbReference>
<comment type="caution">
    <text evidence="8">The sequence shown here is derived from an EMBL/GenBank/DDBJ whole genome shotgun (WGS) entry which is preliminary data.</text>
</comment>
<keyword evidence="2 6" id="KW-0812">Transmembrane</keyword>
<dbReference type="NCBIfam" id="TIGR00712">
    <property type="entry name" value="glpT"/>
    <property type="match status" value="1"/>
</dbReference>
<dbReference type="Proteomes" id="UP000632774">
    <property type="component" value="Unassembled WGS sequence"/>
</dbReference>
<evidence type="ECO:0000259" key="7">
    <source>
        <dbReference type="PROSITE" id="PS50850"/>
    </source>
</evidence>
<proteinExistence type="predicted"/>
<keyword evidence="3 6" id="KW-1133">Transmembrane helix</keyword>
<dbReference type="PIRSF" id="PIRSF002808">
    <property type="entry name" value="Hexose_phosphate_transp"/>
    <property type="match status" value="1"/>
</dbReference>
<feature type="transmembrane region" description="Helical" evidence="6">
    <location>
        <begin position="417"/>
        <end position="435"/>
    </location>
</feature>
<keyword evidence="9" id="KW-1185">Reference proteome</keyword>
<gene>
    <name evidence="8" type="primary">glpT</name>
    <name evidence="8" type="ORF">IRJ18_07320</name>
</gene>
<feature type="transmembrane region" description="Helical" evidence="6">
    <location>
        <begin position="25"/>
        <end position="44"/>
    </location>
</feature>
<feature type="domain" description="Major facilitator superfamily (MFS) profile" evidence="7">
    <location>
        <begin position="26"/>
        <end position="439"/>
    </location>
</feature>
<feature type="transmembrane region" description="Helical" evidence="6">
    <location>
        <begin position="324"/>
        <end position="342"/>
    </location>
</feature>
<evidence type="ECO:0000256" key="4">
    <source>
        <dbReference type="ARBA" id="ARBA00023136"/>
    </source>
</evidence>
<dbReference type="Gene3D" id="1.20.1250.20">
    <property type="entry name" value="MFS general substrate transporter like domains"/>
    <property type="match status" value="2"/>
</dbReference>
<feature type="transmembrane region" description="Helical" evidence="6">
    <location>
        <begin position="119"/>
        <end position="139"/>
    </location>
</feature>
<evidence type="ECO:0000256" key="2">
    <source>
        <dbReference type="ARBA" id="ARBA00022692"/>
    </source>
</evidence>
<reference evidence="8 9" key="1">
    <citation type="submission" date="2020-10" db="EMBL/GenBank/DDBJ databases">
        <title>Mucilaginibacter mali sp. nov., isolated from rhizosphere soil of apple orchard.</title>
        <authorList>
            <person name="Lee J.-S."/>
            <person name="Kim H.S."/>
            <person name="Kim J.-S."/>
        </authorList>
    </citation>
    <scope>NUCLEOTIDE SEQUENCE [LARGE SCALE GENOMIC DNA]</scope>
    <source>
        <strain evidence="8 9">KCTC 23157</strain>
    </source>
</reference>
<feature type="transmembrane region" description="Helical" evidence="6">
    <location>
        <begin position="390"/>
        <end position="411"/>
    </location>
</feature>
<feature type="transmembrane region" description="Helical" evidence="6">
    <location>
        <begin position="160"/>
        <end position="184"/>
    </location>
</feature>
<dbReference type="InterPro" id="IPR020846">
    <property type="entry name" value="MFS_dom"/>
</dbReference>
<organism evidence="8 9">
    <name type="scientific">Mucilaginibacter boryungensis</name>
    <dbReference type="NCBI Taxonomy" id="768480"/>
    <lineage>
        <taxon>Bacteria</taxon>
        <taxon>Pseudomonadati</taxon>
        <taxon>Bacteroidota</taxon>
        <taxon>Sphingobacteriia</taxon>
        <taxon>Sphingobacteriales</taxon>
        <taxon>Sphingobacteriaceae</taxon>
        <taxon>Mucilaginibacter</taxon>
    </lineage>
</organism>
<accession>A0ABR9XFX1</accession>
<dbReference type="PROSITE" id="PS50850">
    <property type="entry name" value="MFS"/>
    <property type="match status" value="1"/>
</dbReference>
<name>A0ABR9XFX1_9SPHI</name>
<evidence type="ECO:0000313" key="9">
    <source>
        <dbReference type="Proteomes" id="UP000632774"/>
    </source>
</evidence>
<sequence length="445" mass="49746">MKQIFTPATHKKRLPAEQIDSKFTALRWQSFVGIFLGYAGYYLVRNNFSLATPDLIKQGYSKADLGYAFSAVAIAYGISKFIMGNVSDRSNARLFLSIGLVLSACTMIFMGLVPWATSSVVIMFILLFINGWFSGMGWPPCGRVVVHWFSVKERGRVMSVWNLAHNTGGALMPQVVALGFLLFATWQSRLYFPGLVALGFALIAYLLVRDTPQSCGLPPVEEHKNDYPKNYTEEQEKELSAKDIFFKYIFNNRLLWYAAFANVFVYMIRKGVQDWSPIYLTQIKHFSRDQIGWSYTWFEIAGIPGTLLCGWISDKVFKGRRAPATIIYMLLIMVAVVGYWQSPSGNVWMTNASLISIGFLIYGPVMLIGVQALDLVPKKAAGTAAGLTGLFGYLLGAVLANALLGVVIQHISWSASFYLLIAACFLSIFFTALTWNREKANLLTR</sequence>
<evidence type="ECO:0000256" key="5">
    <source>
        <dbReference type="NCBIfam" id="TIGR00712"/>
    </source>
</evidence>
<dbReference type="SUPFAM" id="SSF103473">
    <property type="entry name" value="MFS general substrate transporter"/>
    <property type="match status" value="1"/>
</dbReference>
<feature type="transmembrane region" description="Helical" evidence="6">
    <location>
        <begin position="254"/>
        <end position="272"/>
    </location>
</feature>
<evidence type="ECO:0000256" key="6">
    <source>
        <dbReference type="SAM" id="Phobius"/>
    </source>
</evidence>
<dbReference type="NCBIfam" id="TIGR00881">
    <property type="entry name" value="2A0104"/>
    <property type="match status" value="1"/>
</dbReference>
<dbReference type="CDD" id="cd17345">
    <property type="entry name" value="MFS_GlpT"/>
    <property type="match status" value="1"/>
</dbReference>
<feature type="transmembrane region" description="Helical" evidence="6">
    <location>
        <begin position="190"/>
        <end position="208"/>
    </location>
</feature>
<protein>
    <recommendedName>
        <fullName evidence="5">Glycerol-3-phosphate transporter</fullName>
    </recommendedName>
</protein>
<dbReference type="InterPro" id="IPR051337">
    <property type="entry name" value="OPA_Antiporter"/>
</dbReference>
<dbReference type="PANTHER" id="PTHR43826">
    <property type="entry name" value="GLUCOSE-6-PHOSPHATE EXCHANGER SLC37A4"/>
    <property type="match status" value="1"/>
</dbReference>
<feature type="transmembrane region" description="Helical" evidence="6">
    <location>
        <begin position="64"/>
        <end position="82"/>
    </location>
</feature>
<dbReference type="EMBL" id="JADFFM010000001">
    <property type="protein sequence ID" value="MBE9666166.1"/>
    <property type="molecule type" value="Genomic_DNA"/>
</dbReference>